<dbReference type="RefSeq" id="WP_168441731.1">
    <property type="nucleotide sequence ID" value="NZ_JAAXPJ010000007.1"/>
</dbReference>
<dbReference type="InterPro" id="IPR050204">
    <property type="entry name" value="AraC_XylS_family_regulators"/>
</dbReference>
<dbReference type="InterPro" id="IPR020449">
    <property type="entry name" value="Tscrpt_reg_AraC-type_HTH"/>
</dbReference>
<dbReference type="GO" id="GO:0043565">
    <property type="term" value="F:sequence-specific DNA binding"/>
    <property type="evidence" value="ECO:0007669"/>
    <property type="project" value="InterPro"/>
</dbReference>
<dbReference type="AlphaFoldDB" id="A0A7X6RXB0"/>
<dbReference type="GO" id="GO:0003700">
    <property type="term" value="F:DNA-binding transcription factor activity"/>
    <property type="evidence" value="ECO:0007669"/>
    <property type="project" value="InterPro"/>
</dbReference>
<dbReference type="InterPro" id="IPR018060">
    <property type="entry name" value="HTH_AraC"/>
</dbReference>
<evidence type="ECO:0000313" key="5">
    <source>
        <dbReference type="EMBL" id="NKZ12967.1"/>
    </source>
</evidence>
<gene>
    <name evidence="5" type="ORF">HGA11_18505</name>
</gene>
<dbReference type="Gene3D" id="1.10.10.60">
    <property type="entry name" value="Homeodomain-like"/>
    <property type="match status" value="1"/>
</dbReference>
<keyword evidence="1" id="KW-0805">Transcription regulation</keyword>
<evidence type="ECO:0000259" key="4">
    <source>
        <dbReference type="PROSITE" id="PS01124"/>
    </source>
</evidence>
<dbReference type="PRINTS" id="PR00032">
    <property type="entry name" value="HTHARAC"/>
</dbReference>
<organism evidence="5 6">
    <name type="scientific">Mycolicibacterium septicum DSM 44393</name>
    <dbReference type="NCBI Taxonomy" id="1341646"/>
    <lineage>
        <taxon>Bacteria</taxon>
        <taxon>Bacillati</taxon>
        <taxon>Actinomycetota</taxon>
        <taxon>Actinomycetes</taxon>
        <taxon>Mycobacteriales</taxon>
        <taxon>Mycobacteriaceae</taxon>
        <taxon>Mycolicibacterium</taxon>
    </lineage>
</organism>
<sequence length="292" mass="32634">MSDVSRLVRHRDGVPVYRYWTDRDAPPVSVTRGRRADLPEHRPHIHDFPVLWYVATDAVVYVVAAGEVIDPRPLTTESDGIGVYFDPAALGYDTGSPWPTWQAHPLLFPFIHGKSGGLLQLHIPTDRQPLWESTIRSIEAELTGRREGYRQAALAHLTLLLIDLARLADDVVGDLRRSGEPLLAEVFAAIDRRLSEPLSLRDVADEVGMTAGHLTTLVRRRTGRTVGEWINERRMSRARALLSDTDLSVAEVAARVGMADPGYFSRQFRRAHGRSPREWRRSGPSGIGTESP</sequence>
<dbReference type="InterPro" id="IPR018062">
    <property type="entry name" value="HTH_AraC-typ_CS"/>
</dbReference>
<dbReference type="SMART" id="SM00342">
    <property type="entry name" value="HTH_ARAC"/>
    <property type="match status" value="1"/>
</dbReference>
<dbReference type="PROSITE" id="PS00041">
    <property type="entry name" value="HTH_ARAC_FAMILY_1"/>
    <property type="match status" value="1"/>
</dbReference>
<dbReference type="PANTHER" id="PTHR46796">
    <property type="entry name" value="HTH-TYPE TRANSCRIPTIONAL ACTIVATOR RHAS-RELATED"/>
    <property type="match status" value="1"/>
</dbReference>
<comment type="caution">
    <text evidence="5">The sequence shown here is derived from an EMBL/GenBank/DDBJ whole genome shotgun (WGS) entry which is preliminary data.</text>
</comment>
<dbReference type="Proteomes" id="UP000518188">
    <property type="component" value="Unassembled WGS sequence"/>
</dbReference>
<dbReference type="EMBL" id="JAAXPJ010000007">
    <property type="protein sequence ID" value="NKZ12967.1"/>
    <property type="molecule type" value="Genomic_DNA"/>
</dbReference>
<feature type="domain" description="HTH araC/xylS-type" evidence="4">
    <location>
        <begin position="184"/>
        <end position="282"/>
    </location>
</feature>
<evidence type="ECO:0000256" key="2">
    <source>
        <dbReference type="ARBA" id="ARBA00023125"/>
    </source>
</evidence>
<reference evidence="5 6" key="1">
    <citation type="submission" date="2020-04" db="EMBL/GenBank/DDBJ databases">
        <title>MicrobeNet Type strains.</title>
        <authorList>
            <person name="Nicholson A.C."/>
        </authorList>
    </citation>
    <scope>NUCLEOTIDE SEQUENCE [LARGE SCALE GENOMIC DNA]</scope>
    <source>
        <strain evidence="5 6">ATCC 700731</strain>
    </source>
</reference>
<protein>
    <submittedName>
        <fullName evidence="5">Helix-turn-helix transcriptional regulator</fullName>
    </submittedName>
</protein>
<dbReference type="SUPFAM" id="SSF46689">
    <property type="entry name" value="Homeodomain-like"/>
    <property type="match status" value="2"/>
</dbReference>
<dbReference type="PROSITE" id="PS01124">
    <property type="entry name" value="HTH_ARAC_FAMILY_2"/>
    <property type="match status" value="1"/>
</dbReference>
<name>A0A7X6RXB0_9MYCO</name>
<proteinExistence type="predicted"/>
<evidence type="ECO:0000256" key="3">
    <source>
        <dbReference type="ARBA" id="ARBA00023163"/>
    </source>
</evidence>
<dbReference type="Pfam" id="PF12833">
    <property type="entry name" value="HTH_18"/>
    <property type="match status" value="1"/>
</dbReference>
<keyword evidence="3" id="KW-0804">Transcription</keyword>
<keyword evidence="2" id="KW-0238">DNA-binding</keyword>
<accession>A0A7X6RXB0</accession>
<evidence type="ECO:0000313" key="6">
    <source>
        <dbReference type="Proteomes" id="UP000518188"/>
    </source>
</evidence>
<evidence type="ECO:0000256" key="1">
    <source>
        <dbReference type="ARBA" id="ARBA00023015"/>
    </source>
</evidence>
<dbReference type="InterPro" id="IPR009057">
    <property type="entry name" value="Homeodomain-like_sf"/>
</dbReference>